<dbReference type="GO" id="GO:0005509">
    <property type="term" value="F:calcium ion binding"/>
    <property type="evidence" value="ECO:0007669"/>
    <property type="project" value="InterPro"/>
</dbReference>
<dbReference type="InParanoid" id="Q4U903"/>
<keyword evidence="2" id="KW-0106">Calcium</keyword>
<evidence type="ECO:0000256" key="1">
    <source>
        <dbReference type="ARBA" id="ARBA00022737"/>
    </source>
</evidence>
<dbReference type="InterPro" id="IPR018247">
    <property type="entry name" value="EF_Hand_1_Ca_BS"/>
</dbReference>
<organism evidence="5 6">
    <name type="scientific">Theileria annulata</name>
    <dbReference type="NCBI Taxonomy" id="5874"/>
    <lineage>
        <taxon>Eukaryota</taxon>
        <taxon>Sar</taxon>
        <taxon>Alveolata</taxon>
        <taxon>Apicomplexa</taxon>
        <taxon>Aconoidasida</taxon>
        <taxon>Piroplasmida</taxon>
        <taxon>Theileriidae</taxon>
        <taxon>Theileria</taxon>
    </lineage>
</organism>
<protein>
    <recommendedName>
        <fullName evidence="4">EF-hand domain-containing protein</fullName>
    </recommendedName>
</protein>
<dbReference type="PROSITE" id="PS50222">
    <property type="entry name" value="EF_HAND_2"/>
    <property type="match status" value="3"/>
</dbReference>
<evidence type="ECO:0000313" key="6">
    <source>
        <dbReference type="Proteomes" id="UP000001950"/>
    </source>
</evidence>
<keyword evidence="6" id="KW-1185">Reference proteome</keyword>
<feature type="domain" description="EF-hand" evidence="4">
    <location>
        <begin position="188"/>
        <end position="223"/>
    </location>
</feature>
<dbReference type="Pfam" id="PF13202">
    <property type="entry name" value="EF-hand_5"/>
    <property type="match status" value="1"/>
</dbReference>
<dbReference type="OrthoDB" id="26525at2759"/>
<dbReference type="GeneID" id="3862686"/>
<dbReference type="VEuPathDB" id="PiroplasmaDB:TA10510"/>
<dbReference type="FunFam" id="1.10.238.10:FF:000003">
    <property type="entry name" value="Calmodulin A"/>
    <property type="match status" value="1"/>
</dbReference>
<sequence length="299" mass="34145">MEFKLILVISIYGTFKCWCSATPESFFKSDLSEENDKNKVDYTHHMLQLFDKIDLNSDGVLSKSELDTFSTTLSKVISDRQLANEMETIDKDKDGKVSLEELLAAFSIEVGEEDALNNKEPLIQRFKVADKNKDGHLDLPELGDLINPSRSPELLKLEVDDVLKAHDSDGDGKISYDEYKKYRNEDGEDETQSSNDFKQFDKDGDGYLTRSELEDVYKEEEEFDSFTMYDDVTSIVGSTSNLFLFLFSLDLTRELWEKHSDELSRSSVTDFQEVLEHPADYGLTFEVPSETPGTVHVEL</sequence>
<dbReference type="PANTHER" id="PTHR10827">
    <property type="entry name" value="RETICULOCALBIN"/>
    <property type="match status" value="1"/>
</dbReference>
<accession>Q4U903</accession>
<proteinExistence type="predicted"/>
<dbReference type="STRING" id="5874.Q4U903"/>
<reference evidence="5 6" key="1">
    <citation type="journal article" date="2005" name="Science">
        <title>Genome of the host-cell transforming parasite Theileria annulata compared with T. parva.</title>
        <authorList>
            <person name="Pain A."/>
            <person name="Renauld H."/>
            <person name="Berriman M."/>
            <person name="Murphy L."/>
            <person name="Yeats C.A."/>
            <person name="Weir W."/>
            <person name="Kerhornou A."/>
            <person name="Aslett M."/>
            <person name="Bishop R."/>
            <person name="Bouchier C."/>
            <person name="Cochet M."/>
            <person name="Coulson R.M.R."/>
            <person name="Cronin A."/>
            <person name="de Villiers E.P."/>
            <person name="Fraser A."/>
            <person name="Fosker N."/>
            <person name="Gardner M."/>
            <person name="Goble A."/>
            <person name="Griffiths-Jones S."/>
            <person name="Harris D.E."/>
            <person name="Katzer F."/>
            <person name="Larke N."/>
            <person name="Lord A."/>
            <person name="Maser P."/>
            <person name="McKellar S."/>
            <person name="Mooney P."/>
            <person name="Morton F."/>
            <person name="Nene V."/>
            <person name="O'Neil S."/>
            <person name="Price C."/>
            <person name="Quail M.A."/>
            <person name="Rabbinowitsch E."/>
            <person name="Rawlings N.D."/>
            <person name="Rutter S."/>
            <person name="Saunders D."/>
            <person name="Seeger K."/>
            <person name="Shah T."/>
            <person name="Squares R."/>
            <person name="Squares S."/>
            <person name="Tivey A."/>
            <person name="Walker A.R."/>
            <person name="Woodward J."/>
            <person name="Dobbelaere D.A.E."/>
            <person name="Langsley G."/>
            <person name="Rajandream M.A."/>
            <person name="McKeever D."/>
            <person name="Shiels B."/>
            <person name="Tait A."/>
            <person name="Barrell B.G."/>
            <person name="Hall N."/>
        </authorList>
    </citation>
    <scope>NUCLEOTIDE SEQUENCE [LARGE SCALE GENOMIC DNA]</scope>
    <source>
        <strain evidence="6">Ankara</strain>
    </source>
</reference>
<feature type="domain" description="EF-hand" evidence="4">
    <location>
        <begin position="77"/>
        <end position="112"/>
    </location>
</feature>
<feature type="domain" description="EF-hand" evidence="4">
    <location>
        <begin position="117"/>
        <end position="152"/>
    </location>
</feature>
<dbReference type="RefSeq" id="XP_953325.1">
    <property type="nucleotide sequence ID" value="XM_948232.1"/>
</dbReference>
<dbReference type="eggNOG" id="KOG4223">
    <property type="taxonomic scope" value="Eukaryota"/>
</dbReference>
<dbReference type="KEGG" id="tan:TA10510"/>
<dbReference type="InterPro" id="IPR011992">
    <property type="entry name" value="EF-hand-dom_pair"/>
</dbReference>
<keyword evidence="1" id="KW-0677">Repeat</keyword>
<evidence type="ECO:0000256" key="2">
    <source>
        <dbReference type="ARBA" id="ARBA00022837"/>
    </source>
</evidence>
<dbReference type="AlphaFoldDB" id="Q4U903"/>
<evidence type="ECO:0000256" key="3">
    <source>
        <dbReference type="SAM" id="MobiDB-lite"/>
    </source>
</evidence>
<dbReference type="Pfam" id="PF13499">
    <property type="entry name" value="EF-hand_7"/>
    <property type="match status" value="2"/>
</dbReference>
<evidence type="ECO:0000259" key="4">
    <source>
        <dbReference type="PROSITE" id="PS50222"/>
    </source>
</evidence>
<evidence type="ECO:0000313" key="5">
    <source>
        <dbReference type="EMBL" id="CAI76700.1"/>
    </source>
</evidence>
<dbReference type="SUPFAM" id="SSF47473">
    <property type="entry name" value="EF-hand"/>
    <property type="match status" value="2"/>
</dbReference>
<dbReference type="Gene3D" id="1.10.238.10">
    <property type="entry name" value="EF-hand"/>
    <property type="match status" value="3"/>
</dbReference>
<dbReference type="OMA" id="MPMKYAD"/>
<dbReference type="FunCoup" id="Q4U903">
    <property type="interactions" value="5"/>
</dbReference>
<dbReference type="InterPro" id="IPR002048">
    <property type="entry name" value="EF_hand_dom"/>
</dbReference>
<gene>
    <name evidence="5" type="ORF">TA10510</name>
</gene>
<name>Q4U903_THEAN</name>
<dbReference type="SMART" id="SM00054">
    <property type="entry name" value="EFh"/>
    <property type="match status" value="5"/>
</dbReference>
<feature type="region of interest" description="Disordered" evidence="3">
    <location>
        <begin position="183"/>
        <end position="205"/>
    </location>
</feature>
<dbReference type="EMBL" id="CR940353">
    <property type="protein sequence ID" value="CAI76700.1"/>
    <property type="molecule type" value="Genomic_DNA"/>
</dbReference>
<dbReference type="PANTHER" id="PTHR10827:SF85">
    <property type="entry name" value="CALCIUM-BINDING PROTEIN"/>
    <property type="match status" value="1"/>
</dbReference>
<dbReference type="Proteomes" id="UP000001950">
    <property type="component" value="Chromosome 4"/>
</dbReference>
<dbReference type="PROSITE" id="PS00018">
    <property type="entry name" value="EF_HAND_1"/>
    <property type="match status" value="4"/>
</dbReference>